<dbReference type="AlphaFoldDB" id="A0A4D6LP69"/>
<evidence type="ECO:0000313" key="2">
    <source>
        <dbReference type="Proteomes" id="UP000501690"/>
    </source>
</evidence>
<gene>
    <name evidence="1" type="ORF">DEO72_LG4g1130</name>
</gene>
<accession>A0A4D6LP69</accession>
<proteinExistence type="predicted"/>
<evidence type="ECO:0000313" key="1">
    <source>
        <dbReference type="EMBL" id="QCD90175.1"/>
    </source>
</evidence>
<dbReference type="EMBL" id="CP039348">
    <property type="protein sequence ID" value="QCD90175.1"/>
    <property type="molecule type" value="Genomic_DNA"/>
</dbReference>
<sequence>MVVFHLSAFHFDHLPLKREGRPRGGIGQGSGKETPVVLPVDSTSNFLLQSFVPSLLRWCLTKFKIRKRILGSYMWEQSLETVTGACHYEIQCRLHNSDIESRIM</sequence>
<keyword evidence="2" id="KW-1185">Reference proteome</keyword>
<protein>
    <submittedName>
        <fullName evidence="1">Uncharacterized protein</fullName>
    </submittedName>
</protein>
<name>A0A4D6LP69_VIGUN</name>
<organism evidence="1 2">
    <name type="scientific">Vigna unguiculata</name>
    <name type="common">Cowpea</name>
    <dbReference type="NCBI Taxonomy" id="3917"/>
    <lineage>
        <taxon>Eukaryota</taxon>
        <taxon>Viridiplantae</taxon>
        <taxon>Streptophyta</taxon>
        <taxon>Embryophyta</taxon>
        <taxon>Tracheophyta</taxon>
        <taxon>Spermatophyta</taxon>
        <taxon>Magnoliopsida</taxon>
        <taxon>eudicotyledons</taxon>
        <taxon>Gunneridae</taxon>
        <taxon>Pentapetalae</taxon>
        <taxon>rosids</taxon>
        <taxon>fabids</taxon>
        <taxon>Fabales</taxon>
        <taxon>Fabaceae</taxon>
        <taxon>Papilionoideae</taxon>
        <taxon>50 kb inversion clade</taxon>
        <taxon>NPAAA clade</taxon>
        <taxon>indigoferoid/millettioid clade</taxon>
        <taxon>Phaseoleae</taxon>
        <taxon>Vigna</taxon>
    </lineage>
</organism>
<dbReference type="Proteomes" id="UP000501690">
    <property type="component" value="Linkage Group LG4"/>
</dbReference>
<reference evidence="1 2" key="1">
    <citation type="submission" date="2019-04" db="EMBL/GenBank/DDBJ databases">
        <title>An improved genome assembly and genetic linkage map for asparagus bean, Vigna unguiculata ssp. sesquipedialis.</title>
        <authorList>
            <person name="Xia Q."/>
            <person name="Zhang R."/>
            <person name="Dong Y."/>
        </authorList>
    </citation>
    <scope>NUCLEOTIDE SEQUENCE [LARGE SCALE GENOMIC DNA]</scope>
    <source>
        <tissue evidence="1">Leaf</tissue>
    </source>
</reference>